<dbReference type="InterPro" id="IPR027417">
    <property type="entry name" value="P-loop_NTPase"/>
</dbReference>
<accession>A0A6J8AMC4</accession>
<dbReference type="EC" id="5.6.2.3" evidence="1"/>
<name>A0A6J8AMC4_MYTCO</name>
<dbReference type="InterPro" id="IPR010285">
    <property type="entry name" value="DNA_helicase_pif1-like_DEAD"/>
</dbReference>
<dbReference type="GO" id="GO:0000723">
    <property type="term" value="P:telomere maintenance"/>
    <property type="evidence" value="ECO:0007669"/>
    <property type="project" value="InterPro"/>
</dbReference>
<reference evidence="3 4" key="1">
    <citation type="submission" date="2020-06" db="EMBL/GenBank/DDBJ databases">
        <authorList>
            <person name="Li R."/>
            <person name="Bekaert M."/>
        </authorList>
    </citation>
    <scope>NUCLEOTIDE SEQUENCE [LARGE SCALE GENOMIC DNA]</scope>
    <source>
        <strain evidence="4">wild</strain>
    </source>
</reference>
<keyword evidence="1" id="KW-0227">DNA damage</keyword>
<feature type="domain" description="DNA helicase Pif1-like DEAD-box helicase" evidence="2">
    <location>
        <begin position="2"/>
        <end position="72"/>
    </location>
</feature>
<dbReference type="PANTHER" id="PTHR47642">
    <property type="entry name" value="ATP-DEPENDENT DNA HELICASE"/>
    <property type="match status" value="1"/>
</dbReference>
<keyword evidence="1" id="KW-0233">DNA recombination</keyword>
<dbReference type="GO" id="GO:0043139">
    <property type="term" value="F:5'-3' DNA helicase activity"/>
    <property type="evidence" value="ECO:0007669"/>
    <property type="project" value="UniProtKB-EC"/>
</dbReference>
<comment type="catalytic activity">
    <reaction evidence="1">
        <text>ATP + H2O = ADP + phosphate + H(+)</text>
        <dbReference type="Rhea" id="RHEA:13065"/>
        <dbReference type="ChEBI" id="CHEBI:15377"/>
        <dbReference type="ChEBI" id="CHEBI:15378"/>
        <dbReference type="ChEBI" id="CHEBI:30616"/>
        <dbReference type="ChEBI" id="CHEBI:43474"/>
        <dbReference type="ChEBI" id="CHEBI:456216"/>
        <dbReference type="EC" id="5.6.2.3"/>
    </reaction>
</comment>
<dbReference type="Proteomes" id="UP000507470">
    <property type="component" value="Unassembled WGS sequence"/>
</dbReference>
<keyword evidence="1 3" id="KW-0378">Hydrolase</keyword>
<dbReference type="Gene3D" id="3.40.50.300">
    <property type="entry name" value="P-loop containing nucleotide triphosphate hydrolases"/>
    <property type="match status" value="1"/>
</dbReference>
<dbReference type="InterPro" id="IPR051055">
    <property type="entry name" value="PIF1_helicase"/>
</dbReference>
<keyword evidence="1" id="KW-0067">ATP-binding</keyword>
<organism evidence="3 4">
    <name type="scientific">Mytilus coruscus</name>
    <name type="common">Sea mussel</name>
    <dbReference type="NCBI Taxonomy" id="42192"/>
    <lineage>
        <taxon>Eukaryota</taxon>
        <taxon>Metazoa</taxon>
        <taxon>Spiralia</taxon>
        <taxon>Lophotrochozoa</taxon>
        <taxon>Mollusca</taxon>
        <taxon>Bivalvia</taxon>
        <taxon>Autobranchia</taxon>
        <taxon>Pteriomorphia</taxon>
        <taxon>Mytilida</taxon>
        <taxon>Mytiloidea</taxon>
        <taxon>Mytilidae</taxon>
        <taxon>Mytilinae</taxon>
        <taxon>Mytilus</taxon>
    </lineage>
</organism>
<dbReference type="SUPFAM" id="SSF52540">
    <property type="entry name" value="P-loop containing nucleoside triphosphate hydrolases"/>
    <property type="match status" value="2"/>
</dbReference>
<gene>
    <name evidence="3" type="ORF">MCOR_9234</name>
</gene>
<keyword evidence="1" id="KW-0547">Nucleotide-binding</keyword>
<evidence type="ECO:0000259" key="2">
    <source>
        <dbReference type="Pfam" id="PF05970"/>
    </source>
</evidence>
<dbReference type="Pfam" id="PF05970">
    <property type="entry name" value="PIF1"/>
    <property type="match status" value="1"/>
</dbReference>
<comment type="cofactor">
    <cofactor evidence="1">
        <name>Mg(2+)</name>
        <dbReference type="ChEBI" id="CHEBI:18420"/>
    </cofactor>
</comment>
<protein>
    <recommendedName>
        <fullName evidence="1">ATP-dependent DNA helicase</fullName>
        <ecNumber evidence="1">5.6.2.3</ecNumber>
    </recommendedName>
</protein>
<comment type="similarity">
    <text evidence="1">Belongs to the helicase family.</text>
</comment>
<dbReference type="EMBL" id="CACVKT020001687">
    <property type="protein sequence ID" value="CAC5370346.1"/>
    <property type="molecule type" value="Genomic_DNA"/>
</dbReference>
<dbReference type="GO" id="GO:0016787">
    <property type="term" value="F:hydrolase activity"/>
    <property type="evidence" value="ECO:0007669"/>
    <property type="project" value="UniProtKB-KW"/>
</dbReference>
<evidence type="ECO:0000313" key="3">
    <source>
        <dbReference type="EMBL" id="CAC5370346.1"/>
    </source>
</evidence>
<sequence>MVDEEQDQAFNLIVSGHNLFLTGQAGTGKSYVIKKAVKHLRNIGKMVALTCSTGIATSVFEHEHACTLHKWAGLEDGRHQNDELLHLIINDERFVKLPPIKNELYGDFGHHCFLHPCFKDAFSHHINLEIIHRQSETLLVTAVNEFERETISENTIAFLNSLHRPLNDKNLEKAVHLFARNVDVDLFNYERIQKIPSQLYVYQADDEGRIKIGIPVILLVNLSDELVNGKVGTVTYIDNDSCTLSVQFCIKSVKKTVKLTKYLFTKYDPVDKIILAKRLQFSIKVAYAITIHKSQGMSLQYLSIDCSNACFPGQIGVAVGRAKSTDGLMLKNFKLSLVKPILMLYTGFMKTVLSM</sequence>
<evidence type="ECO:0000313" key="4">
    <source>
        <dbReference type="Proteomes" id="UP000507470"/>
    </source>
</evidence>
<keyword evidence="1" id="KW-0234">DNA repair</keyword>
<dbReference type="AlphaFoldDB" id="A0A6J8AMC4"/>
<evidence type="ECO:0000256" key="1">
    <source>
        <dbReference type="RuleBase" id="RU363044"/>
    </source>
</evidence>
<keyword evidence="1" id="KW-0347">Helicase</keyword>
<dbReference type="GO" id="GO:0006281">
    <property type="term" value="P:DNA repair"/>
    <property type="evidence" value="ECO:0007669"/>
    <property type="project" value="UniProtKB-KW"/>
</dbReference>
<dbReference type="GO" id="GO:0006310">
    <property type="term" value="P:DNA recombination"/>
    <property type="evidence" value="ECO:0007669"/>
    <property type="project" value="UniProtKB-KW"/>
</dbReference>
<dbReference type="PANTHER" id="PTHR47642:SF6">
    <property type="entry name" value="ATP-DEPENDENT DNA HELICASE"/>
    <property type="match status" value="1"/>
</dbReference>
<proteinExistence type="inferred from homology"/>
<dbReference type="GO" id="GO:0005524">
    <property type="term" value="F:ATP binding"/>
    <property type="evidence" value="ECO:0007669"/>
    <property type="project" value="UniProtKB-KW"/>
</dbReference>
<dbReference type="OrthoDB" id="10069494at2759"/>
<keyword evidence="4" id="KW-1185">Reference proteome</keyword>